<sequence length="503" mass="54248">MLHLFAGLDFHTGLMLVLALFFVLFYEAINGFHDTANAVATVIYTRAVRSQVAVVMAGIFNFLGVMLGGLSVAYAIVHLLPTDLLLNVGSAHGLAMVFSMLLAAIIWNLGTWYFGIPASSSHTLIGSIIGVGLTNALITSASIVDALNVPKMIQIFLSLILSPLVGLIIAGLMVFLLRRYWSGTKKRQRIHLTPTEREKKDGKRKPPFWTRIALIVSAIGVSFSHGANDGQKGIGLIMLVLIGIAPMGFIVDMNATSYDIARTRNAVTNLQQYYRQHSTELAPAIEPKLLTPLPTPTTVNTAVNTTTQFHCDSVSVILALDHAATLLNNLQSYDRLNADQRGRMRRLLLCAAETAAIAAKSPETSAENRRFLHDLRKDLLETVEYAPTWIVVAVALALSLGTMIGWKRVAVTIGEKIGKKGMTYAQGVSAQMTAAVSIGIASYTGMPVSTTQVLSSAVAGTMLVGGSGLQNKTVKNITLAWILTLPISIVLSGTLYWIALMFL</sequence>
<evidence type="ECO:0000256" key="11">
    <source>
        <dbReference type="RuleBase" id="RU363058"/>
    </source>
</evidence>
<evidence type="ECO:0000256" key="3">
    <source>
        <dbReference type="ARBA" id="ARBA00022448"/>
    </source>
</evidence>
<dbReference type="GO" id="GO:0005886">
    <property type="term" value="C:plasma membrane"/>
    <property type="evidence" value="ECO:0007669"/>
    <property type="project" value="UniProtKB-SubCell"/>
</dbReference>
<keyword evidence="7" id="KW-0769">Symport</keyword>
<dbReference type="GO" id="GO:0005315">
    <property type="term" value="F:phosphate transmembrane transporter activity"/>
    <property type="evidence" value="ECO:0007669"/>
    <property type="project" value="InterPro"/>
</dbReference>
<feature type="transmembrane region" description="Helical" evidence="11">
    <location>
        <begin position="386"/>
        <end position="406"/>
    </location>
</feature>
<comment type="similarity">
    <text evidence="2">Belongs to the inorganic phosphate transporter (PiT) (TC 2.A.20) family. Pit subfamily.</text>
</comment>
<dbReference type="RefSeq" id="WP_072549735.1">
    <property type="nucleotide sequence ID" value="NZ_CP021659.1"/>
</dbReference>
<evidence type="ECO:0000256" key="4">
    <source>
        <dbReference type="ARBA" id="ARBA00022475"/>
    </source>
</evidence>
<dbReference type="EMBL" id="CP021659">
    <property type="protein sequence ID" value="AWK14505.1"/>
    <property type="molecule type" value="Genomic_DNA"/>
</dbReference>
<feature type="transmembrane region" description="Helical" evidence="11">
    <location>
        <begin position="233"/>
        <end position="255"/>
    </location>
</feature>
<evidence type="ECO:0000313" key="12">
    <source>
        <dbReference type="EMBL" id="AWK14505.1"/>
    </source>
</evidence>
<keyword evidence="13" id="KW-1185">Reference proteome</keyword>
<dbReference type="GO" id="GO:0035435">
    <property type="term" value="P:phosphate ion transmembrane transport"/>
    <property type="evidence" value="ECO:0007669"/>
    <property type="project" value="TreeGrafter"/>
</dbReference>
<dbReference type="NCBIfam" id="NF033774">
    <property type="entry name" value="phos_trans_PitA"/>
    <property type="match status" value="1"/>
</dbReference>
<proteinExistence type="inferred from homology"/>
<feature type="transmembrane region" description="Helical" evidence="11">
    <location>
        <begin position="427"/>
        <end position="446"/>
    </location>
</feature>
<organism evidence="12 13">
    <name type="scientific">Candidatus Fukatsuia symbiotica</name>
    <dbReference type="NCBI Taxonomy" id="1878942"/>
    <lineage>
        <taxon>Bacteria</taxon>
        <taxon>Pseudomonadati</taxon>
        <taxon>Pseudomonadota</taxon>
        <taxon>Gammaproteobacteria</taxon>
        <taxon>Enterobacterales</taxon>
        <taxon>Yersiniaceae</taxon>
        <taxon>Candidatus Fukatsuia</taxon>
    </lineage>
</organism>
<feature type="transmembrane region" description="Helical" evidence="11">
    <location>
        <begin position="155"/>
        <end position="177"/>
    </location>
</feature>
<keyword evidence="4" id="KW-1003">Cell membrane</keyword>
<feature type="transmembrane region" description="Helical" evidence="11">
    <location>
        <begin position="96"/>
        <end position="116"/>
    </location>
</feature>
<dbReference type="GO" id="GO:0015293">
    <property type="term" value="F:symporter activity"/>
    <property type="evidence" value="ECO:0007669"/>
    <property type="project" value="UniProtKB-KW"/>
</dbReference>
<evidence type="ECO:0000256" key="8">
    <source>
        <dbReference type="ARBA" id="ARBA00022989"/>
    </source>
</evidence>
<accession>A0A2U8I8V8</accession>
<reference evidence="12 13" key="1">
    <citation type="submission" date="2017-05" db="EMBL/GenBank/DDBJ databases">
        <title>Genome sequence of Candidatus Fukatsuia symbiotica and Candidatus Hamiltonella defensa from Acyrthosiphon pisum strain 5D.</title>
        <authorList>
            <person name="Patel V.A."/>
            <person name="Chevignon G."/>
            <person name="Russell J.A."/>
            <person name="Oliver K.M."/>
        </authorList>
    </citation>
    <scope>NUCLEOTIDE SEQUENCE [LARGE SCALE GENOMIC DNA]</scope>
    <source>
        <strain evidence="12 13">5D</strain>
    </source>
</reference>
<keyword evidence="8 11" id="KW-1133">Transmembrane helix</keyword>
<dbReference type="OrthoDB" id="9779554at2"/>
<dbReference type="Proteomes" id="UP000261875">
    <property type="component" value="Chromosome"/>
</dbReference>
<evidence type="ECO:0000256" key="9">
    <source>
        <dbReference type="ARBA" id="ARBA00023136"/>
    </source>
</evidence>
<feature type="transmembrane region" description="Helical" evidence="11">
    <location>
        <begin position="12"/>
        <end position="32"/>
    </location>
</feature>
<protein>
    <recommendedName>
        <fullName evidence="11">Phosphate transporter</fullName>
    </recommendedName>
</protein>
<gene>
    <name evidence="12" type="ORF">CCS41_08505</name>
</gene>
<dbReference type="STRING" id="1878942.GCA_900128755_00871"/>
<name>A0A2U8I8V8_9GAMM</name>
<feature type="transmembrane region" description="Helical" evidence="11">
    <location>
        <begin position="52"/>
        <end position="76"/>
    </location>
</feature>
<comment type="catalytic activity">
    <reaction evidence="10">
        <text>phosphate(in) + H(+)(in) = phosphate(out) + H(+)(out)</text>
        <dbReference type="Rhea" id="RHEA:29939"/>
        <dbReference type="ChEBI" id="CHEBI:15378"/>
        <dbReference type="ChEBI" id="CHEBI:43474"/>
    </reaction>
</comment>
<dbReference type="InterPro" id="IPR001204">
    <property type="entry name" value="Phos_transporter"/>
</dbReference>
<dbReference type="PANTHER" id="PTHR11101">
    <property type="entry name" value="PHOSPHATE TRANSPORTER"/>
    <property type="match status" value="1"/>
</dbReference>
<evidence type="ECO:0000256" key="10">
    <source>
        <dbReference type="ARBA" id="ARBA00047348"/>
    </source>
</evidence>
<dbReference type="Pfam" id="PF01384">
    <property type="entry name" value="PHO4"/>
    <property type="match status" value="1"/>
</dbReference>
<dbReference type="AlphaFoldDB" id="A0A2U8I8V8"/>
<comment type="subcellular location">
    <subcellularLocation>
        <location evidence="1">Cell membrane</location>
        <topology evidence="1">Multi-pass membrane protein</topology>
    </subcellularLocation>
    <subcellularLocation>
        <location evidence="11">Membrane</location>
        <topology evidence="11">Multi-pass membrane protein</topology>
    </subcellularLocation>
</comment>
<dbReference type="PANTHER" id="PTHR11101:SF65">
    <property type="entry name" value="LOW-AFFINITY INORGANIC PHOSPHATE TRANSPORTER PITA-RELATED"/>
    <property type="match status" value="1"/>
</dbReference>
<feature type="transmembrane region" description="Helical" evidence="11">
    <location>
        <begin position="481"/>
        <end position="502"/>
    </location>
</feature>
<keyword evidence="3 11" id="KW-0813">Transport</keyword>
<evidence type="ECO:0000256" key="5">
    <source>
        <dbReference type="ARBA" id="ARBA00022592"/>
    </source>
</evidence>
<evidence type="ECO:0000256" key="7">
    <source>
        <dbReference type="ARBA" id="ARBA00022847"/>
    </source>
</evidence>
<evidence type="ECO:0000256" key="6">
    <source>
        <dbReference type="ARBA" id="ARBA00022692"/>
    </source>
</evidence>
<feature type="transmembrane region" description="Helical" evidence="11">
    <location>
        <begin position="123"/>
        <end position="143"/>
    </location>
</feature>
<keyword evidence="6 11" id="KW-0812">Transmembrane</keyword>
<feature type="transmembrane region" description="Helical" evidence="11">
    <location>
        <begin position="208"/>
        <end position="227"/>
    </location>
</feature>
<keyword evidence="9 11" id="KW-0472">Membrane</keyword>
<evidence type="ECO:0000313" key="13">
    <source>
        <dbReference type="Proteomes" id="UP000261875"/>
    </source>
</evidence>
<dbReference type="KEGG" id="fsm:CCS41_08505"/>
<evidence type="ECO:0000256" key="1">
    <source>
        <dbReference type="ARBA" id="ARBA00004651"/>
    </source>
</evidence>
<evidence type="ECO:0000256" key="2">
    <source>
        <dbReference type="ARBA" id="ARBA00005342"/>
    </source>
</evidence>
<keyword evidence="5 11" id="KW-0592">Phosphate transport</keyword>
<dbReference type="InterPro" id="IPR047818">
    <property type="entry name" value="Phos_trans_PitA_PitB"/>
</dbReference>